<keyword evidence="9 11" id="KW-0472">Membrane</keyword>
<evidence type="ECO:0000313" key="12">
    <source>
        <dbReference type="EMBL" id="KJE90289.1"/>
    </source>
</evidence>
<dbReference type="InParanoid" id="A0A0D2X169"/>
<keyword evidence="7 11" id="KW-0653">Protein transport</keyword>
<reference evidence="13" key="1">
    <citation type="submission" date="2011-02" db="EMBL/GenBank/DDBJ databases">
        <title>The Genome Sequence of Capsaspora owczarzaki ATCC 30864.</title>
        <authorList>
            <person name="Russ C."/>
            <person name="Cuomo C."/>
            <person name="Burger G."/>
            <person name="Gray M.W."/>
            <person name="Holland P.W.H."/>
            <person name="King N."/>
            <person name="Lang F.B.F."/>
            <person name="Roger A.J."/>
            <person name="Ruiz-Trillo I."/>
            <person name="Young S.K."/>
            <person name="Zeng Q."/>
            <person name="Gargeya S."/>
            <person name="Alvarado L."/>
            <person name="Berlin A."/>
            <person name="Chapman S.B."/>
            <person name="Chen Z."/>
            <person name="Freedman E."/>
            <person name="Gellesch M."/>
            <person name="Goldberg J."/>
            <person name="Griggs A."/>
            <person name="Gujja S."/>
            <person name="Heilman E."/>
            <person name="Heiman D."/>
            <person name="Howarth C."/>
            <person name="Mehta T."/>
            <person name="Neiman D."/>
            <person name="Pearson M."/>
            <person name="Roberts A."/>
            <person name="Saif S."/>
            <person name="Shea T."/>
            <person name="Shenoy N."/>
            <person name="Sisk P."/>
            <person name="Stolte C."/>
            <person name="Sykes S."/>
            <person name="White J."/>
            <person name="Yandava C."/>
            <person name="Haas B."/>
            <person name="Nusbaum C."/>
            <person name="Birren B."/>
        </authorList>
    </citation>
    <scope>NUCLEOTIDE SEQUENCE</scope>
    <source>
        <strain evidence="13">ATCC 30864</strain>
    </source>
</reference>
<evidence type="ECO:0000256" key="10">
    <source>
        <dbReference type="ARBA" id="ARBA00023329"/>
    </source>
</evidence>
<dbReference type="Pfam" id="PF04733">
    <property type="entry name" value="Coatomer_E"/>
    <property type="match status" value="1"/>
</dbReference>
<evidence type="ECO:0000256" key="5">
    <source>
        <dbReference type="ARBA" id="ARBA00022490"/>
    </source>
</evidence>
<dbReference type="RefSeq" id="XP_004364490.1">
    <property type="nucleotide sequence ID" value="XM_004364433.2"/>
</dbReference>
<comment type="function">
    <text evidence="11">The coatomer is a cytosolic protein complex that binds to dilysine motifs and reversibly associates with Golgi non-clathrin-coated vesicles, which further mediate biosynthetic protein transport from the ER, via the Golgi up to the trans Golgi network. The coatomer complex is required for budding from Golgi membranes, and is essential for the retrograde Golgi-to-ER transport of dilysine-tagged proteins.</text>
</comment>
<dbReference type="eggNOG" id="KOG3081">
    <property type="taxonomic scope" value="Eukaryota"/>
</dbReference>
<keyword evidence="5 11" id="KW-0963">Cytoplasm</keyword>
<keyword evidence="4 11" id="KW-0813">Transport</keyword>
<dbReference type="GO" id="GO:0030126">
    <property type="term" value="C:COPI vesicle coat"/>
    <property type="evidence" value="ECO:0007669"/>
    <property type="project" value="TreeGrafter"/>
</dbReference>
<comment type="similarity">
    <text evidence="3 11">Belongs to the COPE family.</text>
</comment>
<dbReference type="PIRSF" id="PIRSF016478">
    <property type="entry name" value="Coatomer_esu"/>
    <property type="match status" value="1"/>
</dbReference>
<dbReference type="EMBL" id="KE346361">
    <property type="protein sequence ID" value="KJE90289.1"/>
    <property type="molecule type" value="Genomic_DNA"/>
</dbReference>
<evidence type="ECO:0000256" key="7">
    <source>
        <dbReference type="ARBA" id="ARBA00022927"/>
    </source>
</evidence>
<dbReference type="PhylomeDB" id="A0A0D2X169"/>
<evidence type="ECO:0000313" key="13">
    <source>
        <dbReference type="Proteomes" id="UP000008743"/>
    </source>
</evidence>
<name>A0A0D2X169_CAPO3</name>
<evidence type="ECO:0000256" key="9">
    <source>
        <dbReference type="ARBA" id="ARBA00023136"/>
    </source>
</evidence>
<dbReference type="Proteomes" id="UP000008743">
    <property type="component" value="Unassembled WGS sequence"/>
</dbReference>
<evidence type="ECO:0000256" key="11">
    <source>
        <dbReference type="PIRNR" id="PIRNR016478"/>
    </source>
</evidence>
<dbReference type="GO" id="GO:0006891">
    <property type="term" value="P:intra-Golgi vesicle-mediated transport"/>
    <property type="evidence" value="ECO:0007669"/>
    <property type="project" value="TreeGrafter"/>
</dbReference>
<evidence type="ECO:0000256" key="3">
    <source>
        <dbReference type="ARBA" id="ARBA00008827"/>
    </source>
</evidence>
<dbReference type="GO" id="GO:0006890">
    <property type="term" value="P:retrograde vesicle-mediated transport, Golgi to endoplasmic reticulum"/>
    <property type="evidence" value="ECO:0007669"/>
    <property type="project" value="UniProtKB-UniRule"/>
</dbReference>
<comment type="subcellular location">
    <subcellularLocation>
        <location evidence="2">Cytoplasmic vesicle</location>
        <location evidence="2">COPI-coated vesicle membrane</location>
        <topology evidence="2">Peripheral membrane protein</topology>
        <orientation evidence="2">Cytoplasmic side</orientation>
    </subcellularLocation>
    <subcellularLocation>
        <location evidence="1">Golgi apparatus membrane</location>
        <topology evidence="1">Peripheral membrane protein</topology>
        <orientation evidence="1">Cytoplasmic side</orientation>
    </subcellularLocation>
</comment>
<gene>
    <name evidence="12" type="ORF">CAOG_001622</name>
</gene>
<dbReference type="GO" id="GO:0006888">
    <property type="term" value="P:endoplasmic reticulum to Golgi vesicle-mediated transport"/>
    <property type="evidence" value="ECO:0007669"/>
    <property type="project" value="TreeGrafter"/>
</dbReference>
<dbReference type="STRING" id="595528.A0A0D2X169"/>
<sequence>MAYQQQPQQQQQQTDTVLFPLRTAFYLGNYAAAITEGVKLAGKAQLDLARAIEAKTLVYRAYIAQKKYNLVIGELGDANAPVELRAVAALATFLKSERDQEAALTQVRSLAGGALSAANPFVAFIAAIMIFHQGGYDEVLKLLHNSTHLESIALCAQAYLRLDLVERAKKELKRMQEIDDDSTLTQLTNAWVNLAVGGDKYQEAYFIFQEMAEKYSPTVALLNGQAVCHLHQGRLEEAESLLQEALSKDSSDPDTIANLVTVSIHQNKPQEVINRFVNQLKDEAPAHPFTRDLLAKERAFDRAAEQFAPQVKA</sequence>
<dbReference type="AlphaFoldDB" id="A0A0D2X169"/>
<keyword evidence="8 11" id="KW-0333">Golgi apparatus</keyword>
<evidence type="ECO:0000256" key="8">
    <source>
        <dbReference type="ARBA" id="ARBA00023034"/>
    </source>
</evidence>
<dbReference type="Gene3D" id="1.25.40.10">
    <property type="entry name" value="Tetratricopeptide repeat domain"/>
    <property type="match status" value="1"/>
</dbReference>
<protein>
    <recommendedName>
        <fullName evidence="11">Coatomer subunit epsilon</fullName>
    </recommendedName>
</protein>
<accession>A0A0D2X169</accession>
<dbReference type="InterPro" id="IPR006822">
    <property type="entry name" value="Coatomer_esu"/>
</dbReference>
<keyword evidence="10 11" id="KW-0968">Cytoplasmic vesicle</keyword>
<dbReference type="OrthoDB" id="310217at2759"/>
<organism evidence="12 13">
    <name type="scientific">Capsaspora owczarzaki (strain ATCC 30864)</name>
    <dbReference type="NCBI Taxonomy" id="595528"/>
    <lineage>
        <taxon>Eukaryota</taxon>
        <taxon>Filasterea</taxon>
        <taxon>Capsaspora</taxon>
    </lineage>
</organism>
<dbReference type="GO" id="GO:0000139">
    <property type="term" value="C:Golgi membrane"/>
    <property type="evidence" value="ECO:0007669"/>
    <property type="project" value="UniProtKB-SubCell"/>
</dbReference>
<keyword evidence="6 11" id="KW-0931">ER-Golgi transport</keyword>
<dbReference type="PANTHER" id="PTHR10805">
    <property type="entry name" value="COATOMER SUBUNIT EPSILON"/>
    <property type="match status" value="1"/>
</dbReference>
<dbReference type="GO" id="GO:0005198">
    <property type="term" value="F:structural molecule activity"/>
    <property type="evidence" value="ECO:0007669"/>
    <property type="project" value="UniProtKB-UniRule"/>
</dbReference>
<dbReference type="GO" id="GO:0015031">
    <property type="term" value="P:protein transport"/>
    <property type="evidence" value="ECO:0007669"/>
    <property type="project" value="UniProtKB-UniRule"/>
</dbReference>
<dbReference type="SUPFAM" id="SSF48452">
    <property type="entry name" value="TPR-like"/>
    <property type="match status" value="1"/>
</dbReference>
<evidence type="ECO:0000256" key="1">
    <source>
        <dbReference type="ARBA" id="ARBA00004255"/>
    </source>
</evidence>
<evidence type="ECO:0000256" key="2">
    <source>
        <dbReference type="ARBA" id="ARBA00004347"/>
    </source>
</evidence>
<dbReference type="OMA" id="MIVLSQH"/>
<keyword evidence="13" id="KW-1185">Reference proteome</keyword>
<evidence type="ECO:0000256" key="4">
    <source>
        <dbReference type="ARBA" id="ARBA00022448"/>
    </source>
</evidence>
<dbReference type="PANTHER" id="PTHR10805:SF0">
    <property type="entry name" value="COATOMER SUBUNIT EPSILON"/>
    <property type="match status" value="1"/>
</dbReference>
<evidence type="ECO:0000256" key="6">
    <source>
        <dbReference type="ARBA" id="ARBA00022892"/>
    </source>
</evidence>
<dbReference type="InterPro" id="IPR011990">
    <property type="entry name" value="TPR-like_helical_dom_sf"/>
</dbReference>
<proteinExistence type="inferred from homology"/>